<reference evidence="4" key="1">
    <citation type="submission" date="2020-02" db="EMBL/GenBank/DDBJ databases">
        <authorList>
            <person name="Meier V. D."/>
        </authorList>
    </citation>
    <scope>NUCLEOTIDE SEQUENCE</scope>
    <source>
        <strain evidence="4">AVDCRST_MAG69</strain>
    </source>
</reference>
<keyword evidence="1 2" id="KW-0597">Phosphoprotein</keyword>
<evidence type="ECO:0000256" key="1">
    <source>
        <dbReference type="ARBA" id="ARBA00022553"/>
    </source>
</evidence>
<protein>
    <submittedName>
        <fullName evidence="4">Phosphate regulon transcriptional regulatory protein PhoB (SphR)</fullName>
    </submittedName>
</protein>
<sequence>MARVLVVDDDPDVLNLVSFRLRKAQHKVIAVPGGEEALAVVAERGAPDVAVLDVTMPGIDGLTLLGRLRELDDLQRLPAIFLSAKVQPEDIEAGRALGATYLTKPFVATALLRAVDAALAPPEASPEGW</sequence>
<evidence type="ECO:0000256" key="2">
    <source>
        <dbReference type="PROSITE-ProRule" id="PRU00169"/>
    </source>
</evidence>
<dbReference type="InterPro" id="IPR001789">
    <property type="entry name" value="Sig_transdc_resp-reg_receiver"/>
</dbReference>
<evidence type="ECO:0000313" key="4">
    <source>
        <dbReference type="EMBL" id="CAA9483039.1"/>
    </source>
</evidence>
<proteinExistence type="predicted"/>
<dbReference type="GO" id="GO:0000160">
    <property type="term" value="P:phosphorelay signal transduction system"/>
    <property type="evidence" value="ECO:0007669"/>
    <property type="project" value="InterPro"/>
</dbReference>
<dbReference type="PROSITE" id="PS50110">
    <property type="entry name" value="RESPONSE_REGULATORY"/>
    <property type="match status" value="1"/>
</dbReference>
<dbReference type="InterPro" id="IPR050595">
    <property type="entry name" value="Bact_response_regulator"/>
</dbReference>
<dbReference type="PANTHER" id="PTHR44591:SF3">
    <property type="entry name" value="RESPONSE REGULATORY DOMAIN-CONTAINING PROTEIN"/>
    <property type="match status" value="1"/>
</dbReference>
<dbReference type="Pfam" id="PF00072">
    <property type="entry name" value="Response_reg"/>
    <property type="match status" value="1"/>
</dbReference>
<evidence type="ECO:0000259" key="3">
    <source>
        <dbReference type="PROSITE" id="PS50110"/>
    </source>
</evidence>
<dbReference type="PANTHER" id="PTHR44591">
    <property type="entry name" value="STRESS RESPONSE REGULATOR PROTEIN 1"/>
    <property type="match status" value="1"/>
</dbReference>
<dbReference type="SUPFAM" id="SSF52172">
    <property type="entry name" value="CheY-like"/>
    <property type="match status" value="1"/>
</dbReference>
<feature type="domain" description="Response regulatory" evidence="3">
    <location>
        <begin position="3"/>
        <end position="119"/>
    </location>
</feature>
<dbReference type="InterPro" id="IPR011006">
    <property type="entry name" value="CheY-like_superfamily"/>
</dbReference>
<name>A0A6J4RVD5_9ACTN</name>
<organism evidence="4">
    <name type="scientific">uncultured Solirubrobacteraceae bacterium</name>
    <dbReference type="NCBI Taxonomy" id="1162706"/>
    <lineage>
        <taxon>Bacteria</taxon>
        <taxon>Bacillati</taxon>
        <taxon>Actinomycetota</taxon>
        <taxon>Thermoleophilia</taxon>
        <taxon>Solirubrobacterales</taxon>
        <taxon>Solirubrobacteraceae</taxon>
        <taxon>environmental samples</taxon>
    </lineage>
</organism>
<dbReference type="SMART" id="SM00448">
    <property type="entry name" value="REC"/>
    <property type="match status" value="1"/>
</dbReference>
<dbReference type="Gene3D" id="3.40.50.2300">
    <property type="match status" value="1"/>
</dbReference>
<dbReference type="AlphaFoldDB" id="A0A6J4RVD5"/>
<feature type="modified residue" description="4-aspartylphosphate" evidence="2">
    <location>
        <position position="53"/>
    </location>
</feature>
<accession>A0A6J4RVD5</accession>
<dbReference type="EMBL" id="CADCVP010000106">
    <property type="protein sequence ID" value="CAA9483039.1"/>
    <property type="molecule type" value="Genomic_DNA"/>
</dbReference>
<gene>
    <name evidence="4" type="ORF">AVDCRST_MAG69-892</name>
</gene>